<evidence type="ECO:0000313" key="2">
    <source>
        <dbReference type="Proteomes" id="UP000299102"/>
    </source>
</evidence>
<sequence length="165" mass="19222">MVFHRQELLKWYGWGYKDSAFRIVDETVTFTGNRSPAFRNEPGIFWSDADALDRRAMLPERFPSNSSLGYATPSAGRRRHYACRNRSRPSSKRHIPKPFARGRRRTPNKLTFPGVFSRIRVNAARSPAPYVKYCRAIRPIVRLELTLPPPAPRWIAVYAFRYCFS</sequence>
<evidence type="ECO:0008006" key="3">
    <source>
        <dbReference type="Google" id="ProtNLM"/>
    </source>
</evidence>
<proteinExistence type="predicted"/>
<organism evidence="1 2">
    <name type="scientific">Eumeta variegata</name>
    <name type="common">Bagworm moth</name>
    <name type="synonym">Eumeta japonica</name>
    <dbReference type="NCBI Taxonomy" id="151549"/>
    <lineage>
        <taxon>Eukaryota</taxon>
        <taxon>Metazoa</taxon>
        <taxon>Ecdysozoa</taxon>
        <taxon>Arthropoda</taxon>
        <taxon>Hexapoda</taxon>
        <taxon>Insecta</taxon>
        <taxon>Pterygota</taxon>
        <taxon>Neoptera</taxon>
        <taxon>Endopterygota</taxon>
        <taxon>Lepidoptera</taxon>
        <taxon>Glossata</taxon>
        <taxon>Ditrysia</taxon>
        <taxon>Tineoidea</taxon>
        <taxon>Psychidae</taxon>
        <taxon>Oiketicinae</taxon>
        <taxon>Eumeta</taxon>
    </lineage>
</organism>
<gene>
    <name evidence="1" type="ORF">EVAR_20555_1</name>
</gene>
<dbReference type="OrthoDB" id="7786253at2759"/>
<evidence type="ECO:0000313" key="1">
    <source>
        <dbReference type="EMBL" id="GBP29194.1"/>
    </source>
</evidence>
<comment type="caution">
    <text evidence="1">The sequence shown here is derived from an EMBL/GenBank/DDBJ whole genome shotgun (WGS) entry which is preliminary data.</text>
</comment>
<dbReference type="Proteomes" id="UP000299102">
    <property type="component" value="Unassembled WGS sequence"/>
</dbReference>
<protein>
    <recommendedName>
        <fullName evidence="3">Alkylglycerone-phosphate synthase</fullName>
    </recommendedName>
</protein>
<dbReference type="EMBL" id="BGZK01000217">
    <property type="protein sequence ID" value="GBP29194.1"/>
    <property type="molecule type" value="Genomic_DNA"/>
</dbReference>
<name>A0A4C1UTP5_EUMVA</name>
<reference evidence="1 2" key="1">
    <citation type="journal article" date="2019" name="Commun. Biol.">
        <title>The bagworm genome reveals a unique fibroin gene that provides high tensile strength.</title>
        <authorList>
            <person name="Kono N."/>
            <person name="Nakamura H."/>
            <person name="Ohtoshi R."/>
            <person name="Tomita M."/>
            <person name="Numata K."/>
            <person name="Arakawa K."/>
        </authorList>
    </citation>
    <scope>NUCLEOTIDE SEQUENCE [LARGE SCALE GENOMIC DNA]</scope>
</reference>
<accession>A0A4C1UTP5</accession>
<keyword evidence="2" id="KW-1185">Reference proteome</keyword>
<dbReference type="AlphaFoldDB" id="A0A4C1UTP5"/>